<keyword evidence="1" id="KW-0677">Repeat</keyword>
<dbReference type="InterPro" id="IPR055414">
    <property type="entry name" value="LRR_R13L4/SHOC2-like"/>
</dbReference>
<dbReference type="InterPro" id="IPR036388">
    <property type="entry name" value="WH-like_DNA-bd_sf"/>
</dbReference>
<dbReference type="Pfam" id="PF23598">
    <property type="entry name" value="LRR_14"/>
    <property type="match status" value="1"/>
</dbReference>
<evidence type="ECO:0000256" key="4">
    <source>
        <dbReference type="ARBA" id="ARBA00022840"/>
    </source>
</evidence>
<evidence type="ECO:0000256" key="2">
    <source>
        <dbReference type="ARBA" id="ARBA00022741"/>
    </source>
</evidence>
<evidence type="ECO:0000259" key="6">
    <source>
        <dbReference type="Pfam" id="PF18052"/>
    </source>
</evidence>
<dbReference type="Gene3D" id="3.40.50.300">
    <property type="entry name" value="P-loop containing nucleotide triphosphate hydrolases"/>
    <property type="match status" value="2"/>
</dbReference>
<dbReference type="InterPro" id="IPR041118">
    <property type="entry name" value="Rx_N"/>
</dbReference>
<accession>A0ABQ8HLS4</accession>
<dbReference type="Pfam" id="PF23559">
    <property type="entry name" value="WHD_DRP"/>
    <property type="match status" value="1"/>
</dbReference>
<dbReference type="SUPFAM" id="SSF52058">
    <property type="entry name" value="L domain-like"/>
    <property type="match status" value="1"/>
</dbReference>
<keyword evidence="3" id="KW-0611">Plant defense</keyword>
<evidence type="ECO:0000259" key="8">
    <source>
        <dbReference type="Pfam" id="PF23598"/>
    </source>
</evidence>
<dbReference type="InterPro" id="IPR002182">
    <property type="entry name" value="NB-ARC"/>
</dbReference>
<dbReference type="Gene3D" id="3.80.10.10">
    <property type="entry name" value="Ribonuclease Inhibitor"/>
    <property type="match status" value="1"/>
</dbReference>
<dbReference type="Pfam" id="PF18052">
    <property type="entry name" value="Rx_N"/>
    <property type="match status" value="2"/>
</dbReference>
<dbReference type="PRINTS" id="PR00364">
    <property type="entry name" value="DISEASERSIST"/>
</dbReference>
<dbReference type="InterPro" id="IPR042197">
    <property type="entry name" value="Apaf_helical"/>
</dbReference>
<feature type="domain" description="NB-ARC" evidence="5">
    <location>
        <begin position="177"/>
        <end position="351"/>
    </location>
</feature>
<dbReference type="Gene3D" id="1.10.10.10">
    <property type="entry name" value="Winged helix-like DNA-binding domain superfamily/Winged helix DNA-binding domain"/>
    <property type="match status" value="1"/>
</dbReference>
<protein>
    <submittedName>
        <fullName evidence="9">Uncharacterized protein</fullName>
    </submittedName>
</protein>
<organism evidence="9 10">
    <name type="scientific">Xanthoceras sorbifolium</name>
    <dbReference type="NCBI Taxonomy" id="99658"/>
    <lineage>
        <taxon>Eukaryota</taxon>
        <taxon>Viridiplantae</taxon>
        <taxon>Streptophyta</taxon>
        <taxon>Embryophyta</taxon>
        <taxon>Tracheophyta</taxon>
        <taxon>Spermatophyta</taxon>
        <taxon>Magnoliopsida</taxon>
        <taxon>eudicotyledons</taxon>
        <taxon>Gunneridae</taxon>
        <taxon>Pentapetalae</taxon>
        <taxon>rosids</taxon>
        <taxon>malvids</taxon>
        <taxon>Sapindales</taxon>
        <taxon>Sapindaceae</taxon>
        <taxon>Xanthoceroideae</taxon>
        <taxon>Xanthoceras</taxon>
    </lineage>
</organism>
<evidence type="ECO:0000256" key="1">
    <source>
        <dbReference type="ARBA" id="ARBA00022737"/>
    </source>
</evidence>
<dbReference type="InterPro" id="IPR027417">
    <property type="entry name" value="P-loop_NTPase"/>
</dbReference>
<keyword evidence="4" id="KW-0067">ATP-binding</keyword>
<evidence type="ECO:0000313" key="10">
    <source>
        <dbReference type="Proteomes" id="UP000827721"/>
    </source>
</evidence>
<proteinExistence type="predicted"/>
<feature type="domain" description="Disease resistance N-terminal" evidence="6">
    <location>
        <begin position="942"/>
        <end position="1016"/>
    </location>
</feature>
<evidence type="ECO:0000259" key="7">
    <source>
        <dbReference type="Pfam" id="PF23559"/>
    </source>
</evidence>
<feature type="domain" description="Disease resistance N-terminal" evidence="6">
    <location>
        <begin position="6"/>
        <end position="100"/>
    </location>
</feature>
<dbReference type="SUPFAM" id="SSF52540">
    <property type="entry name" value="P-loop containing nucleoside triphosphate hydrolases"/>
    <property type="match status" value="2"/>
</dbReference>
<dbReference type="InterPro" id="IPR032675">
    <property type="entry name" value="LRR_dom_sf"/>
</dbReference>
<keyword evidence="10" id="KW-1185">Reference proteome</keyword>
<dbReference type="CDD" id="cd14798">
    <property type="entry name" value="RX-CC_like"/>
    <property type="match status" value="1"/>
</dbReference>
<dbReference type="InterPro" id="IPR038005">
    <property type="entry name" value="RX-like_CC"/>
</dbReference>
<dbReference type="PANTHER" id="PTHR36766:SF45">
    <property type="entry name" value="NB-ARC DOMAIN-CONTAINING PROTEIN"/>
    <property type="match status" value="1"/>
</dbReference>
<dbReference type="InterPro" id="IPR058922">
    <property type="entry name" value="WHD_DRP"/>
</dbReference>
<comment type="caution">
    <text evidence="9">The sequence shown here is derived from an EMBL/GenBank/DDBJ whole genome shotgun (WGS) entry which is preliminary data.</text>
</comment>
<keyword evidence="2" id="KW-0547">Nucleotide-binding</keyword>
<name>A0ABQ8HLS4_9ROSI</name>
<evidence type="ECO:0000313" key="9">
    <source>
        <dbReference type="EMBL" id="KAH7565308.1"/>
    </source>
</evidence>
<evidence type="ECO:0000259" key="5">
    <source>
        <dbReference type="Pfam" id="PF00931"/>
    </source>
</evidence>
<feature type="domain" description="Disease resistance protein winged helix" evidence="7">
    <location>
        <begin position="435"/>
        <end position="506"/>
    </location>
</feature>
<gene>
    <name evidence="9" type="ORF">JRO89_XS09G0184500</name>
</gene>
<sequence length="1324" mass="150253">MAAEAIVSTVLGQLTSIIGREVEQEVRLVTGVEKEVEKLTSNFLAIQAVLADAEKRQVKEKAVGVWLDKLKDASYDMDDVLDEWNTAILKLQIEGVENAQIPKKKVCFVFSSPCFCFRQVALRRDIGLKIKKINENLDSIAIDKDKYSLSTIRSSEEPQRLKTTSFIEVSEICGRDDEKNNLVSKLLNESNEERTNVPVISIVGMGGIGKTTLAQLAYNDTEIMSKFDERIWVCVSDPFDEVRIARAIIEGLGGQHTHLVEFQSLLVCIRETIVNRKFLLILDDVWTEDFAKWGPLYSSLNNGLHRESKILVTTRKENVAHMMKSIDVIQIGCLSLDKSWSLFEQLAFCKRSPEECETLEDIGRKIVGKCKGLPLAIKTVGSLLRFKKTRDQWQRILDSEIWKLKEIEGGLFPPLLLSYNDLPLMVKRCFSYCAIFPKDYEMEKDELIKLWMAQGYLDLEQDEEIEIVGEECFDTLAMHSFFQEFKKDGDGNIYECKMHDIVRDFAQFLVKNECSTEEIDSGEEPSGHINVSCGEAHHLMLILMRSDPVNISSGQKLRSLLFEGEYGLLSMSFSPVLFEQLTCLRPLKLSQSWDDNIPSEIGKLIHLRYLNMSFLNIRELPETLCCLYNLHTLNLSGCTHLEKLPQGMGKLINLRYLINAFPLRLKYMPKGIESLVCLRRLDKFVVGGDPDGMGMGTLECLKNLNKLRGSLCLEGLGRVVDEAEAKNAQLVNKKNLVHLQLIFDDDDASETSLDEGCRKDSAVLEALQPPPNLESLTIRHCRSITLSPHWMLSLTQLKSLVLRRNLKCEHLPPLGKLPRLESLDIGNMGSVKRVGNEFLGVENMDTSSSSQSVIAFPKLKTLYIWYMDNWEDWEYEITGDITIMPSLSKLNIYICPKLKSLPDHLLHATSLKALHIGSCPILEERYSVERGENYSRISSIEVEQEVRLVTGVEKEVEKLTSNFRAIQAVLADAEQRQVKEKAVGVWLDKLKDASYDMDDVLDEWNTAILKLQIEGVENAPIPKKKVCFVFSSPCFCFRQVVLRRDIGLKIKEINRNLDSIAIEKDKYSLSTIRSSLSTIRSSEEPQTLKTTSFIEVSEICGRDDEKNNLISKLLNESNEERTSVPVISIVGMGGIGKTTLAQLAYNDTEIMSKFDKRIWVCVSDPFDEVRIARAIIEGLTGQPIHLVEFQSLLECICGTIVDKKFLLILDDVWTEDFTKWGPLYSSLNNGLHRESKILITTRKEKVARMMKSIDVIPIGCLSVDKSWSLFKQLAFYDRSSEECETLVDIGREIVGKCKGLPLAIKSVGSLLRFKRTRDQWQRIL</sequence>
<evidence type="ECO:0000256" key="3">
    <source>
        <dbReference type="ARBA" id="ARBA00022821"/>
    </source>
</evidence>
<feature type="domain" description="Disease resistance R13L4/SHOC-2-like LRR" evidence="8">
    <location>
        <begin position="578"/>
        <end position="894"/>
    </location>
</feature>
<dbReference type="Proteomes" id="UP000827721">
    <property type="component" value="Unassembled WGS sequence"/>
</dbReference>
<reference evidence="9 10" key="1">
    <citation type="submission" date="2021-02" db="EMBL/GenBank/DDBJ databases">
        <title>Plant Genome Project.</title>
        <authorList>
            <person name="Zhang R.-G."/>
        </authorList>
    </citation>
    <scope>NUCLEOTIDE SEQUENCE [LARGE SCALE GENOMIC DNA]</scope>
    <source>
        <tissue evidence="9">Leaves</tissue>
    </source>
</reference>
<feature type="domain" description="NB-ARC" evidence="5">
    <location>
        <begin position="1103"/>
        <end position="1277"/>
    </location>
</feature>
<dbReference type="EMBL" id="JAFEMO010000009">
    <property type="protein sequence ID" value="KAH7565308.1"/>
    <property type="molecule type" value="Genomic_DNA"/>
</dbReference>
<dbReference type="PANTHER" id="PTHR36766">
    <property type="entry name" value="PLANT BROAD-SPECTRUM MILDEW RESISTANCE PROTEIN RPW8"/>
    <property type="match status" value="1"/>
</dbReference>
<dbReference type="Gene3D" id="1.20.5.4130">
    <property type="match status" value="2"/>
</dbReference>
<dbReference type="Gene3D" id="1.10.8.430">
    <property type="entry name" value="Helical domain of apoptotic protease-activating factors"/>
    <property type="match status" value="2"/>
</dbReference>
<dbReference type="Pfam" id="PF00931">
    <property type="entry name" value="NB-ARC"/>
    <property type="match status" value="2"/>
</dbReference>